<dbReference type="AlphaFoldDB" id="A0A517ZTF1"/>
<evidence type="ECO:0000256" key="10">
    <source>
        <dbReference type="SAM" id="Phobius"/>
    </source>
</evidence>
<sequence length="341" mass="37588">MANQGLNIDNLTPEQFDELLAQHEREIRLGNVPEGSRRPAAPPKRWFRPLMLFVATCLSTWYVGVLDSGWVGGAIYSASLMSILVFHEMGHFLQSVRYGVPASFPYFIPMPLPPIGTMGAVIFQRRGAGDRKALFDIAISGPLAGLVLALPMAVLGIMWSEPTYTMPTTPEFFLGAPLLFQWLIAYFHPVTSATFSLEFHPMAAAGWVGIFITALNLVPVSQLDGGHIMYALLRKKAHIVAIGFLLLVVGYMAWTGRYQWLLMVALVTFMGPKHPPTANDNVPLGWGRKILGWLTLAFLIIGITPDPIRYYDPGEQRPVRKPAAIELITPPQQGANPTQPG</sequence>
<evidence type="ECO:0000256" key="9">
    <source>
        <dbReference type="ARBA" id="ARBA00023136"/>
    </source>
</evidence>
<evidence type="ECO:0000259" key="11">
    <source>
        <dbReference type="Pfam" id="PF02163"/>
    </source>
</evidence>
<dbReference type="CDD" id="cd06160">
    <property type="entry name" value="S2P-M50_like_2"/>
    <property type="match status" value="1"/>
</dbReference>
<accession>A0A517ZTF1</accession>
<evidence type="ECO:0000256" key="8">
    <source>
        <dbReference type="ARBA" id="ARBA00022989"/>
    </source>
</evidence>
<dbReference type="Proteomes" id="UP000319383">
    <property type="component" value="Chromosome"/>
</dbReference>
<feature type="transmembrane region" description="Helical" evidence="10">
    <location>
        <begin position="199"/>
        <end position="218"/>
    </location>
</feature>
<keyword evidence="5 10" id="KW-0812">Transmembrane</keyword>
<feature type="transmembrane region" description="Helical" evidence="10">
    <location>
        <begin position="137"/>
        <end position="159"/>
    </location>
</feature>
<name>A0A517ZTF1_9PLAN</name>
<feature type="domain" description="Peptidase M50" evidence="11">
    <location>
        <begin position="77"/>
        <end position="235"/>
    </location>
</feature>
<feature type="transmembrane region" description="Helical" evidence="10">
    <location>
        <begin position="171"/>
        <end position="187"/>
    </location>
</feature>
<dbReference type="PANTHER" id="PTHR31412:SF0">
    <property type="entry name" value="ZINC METALLOPROTEASE EGY1, CHLOROPLASTIC-RELATED"/>
    <property type="match status" value="1"/>
</dbReference>
<evidence type="ECO:0000256" key="4">
    <source>
        <dbReference type="ARBA" id="ARBA00022670"/>
    </source>
</evidence>
<keyword evidence="9 10" id="KW-0472">Membrane</keyword>
<keyword evidence="6" id="KW-0378">Hydrolase</keyword>
<evidence type="ECO:0000313" key="13">
    <source>
        <dbReference type="Proteomes" id="UP000319383"/>
    </source>
</evidence>
<dbReference type="GO" id="GO:0016020">
    <property type="term" value="C:membrane"/>
    <property type="evidence" value="ECO:0007669"/>
    <property type="project" value="UniProtKB-SubCell"/>
</dbReference>
<dbReference type="GO" id="GO:0008233">
    <property type="term" value="F:peptidase activity"/>
    <property type="evidence" value="ECO:0007669"/>
    <property type="project" value="UniProtKB-KW"/>
</dbReference>
<evidence type="ECO:0000256" key="5">
    <source>
        <dbReference type="ARBA" id="ARBA00022692"/>
    </source>
</evidence>
<reference evidence="12 13" key="1">
    <citation type="submission" date="2019-02" db="EMBL/GenBank/DDBJ databases">
        <title>Deep-cultivation of Planctomycetes and their phenomic and genomic characterization uncovers novel biology.</title>
        <authorList>
            <person name="Wiegand S."/>
            <person name="Jogler M."/>
            <person name="Boedeker C."/>
            <person name="Pinto D."/>
            <person name="Vollmers J."/>
            <person name="Rivas-Marin E."/>
            <person name="Kohn T."/>
            <person name="Peeters S.H."/>
            <person name="Heuer A."/>
            <person name="Rast P."/>
            <person name="Oberbeckmann S."/>
            <person name="Bunk B."/>
            <person name="Jeske O."/>
            <person name="Meyerdierks A."/>
            <person name="Storesund J.E."/>
            <person name="Kallscheuer N."/>
            <person name="Luecker S."/>
            <person name="Lage O.M."/>
            <person name="Pohl T."/>
            <person name="Merkel B.J."/>
            <person name="Hornburger P."/>
            <person name="Mueller R.-W."/>
            <person name="Bruemmer F."/>
            <person name="Labrenz M."/>
            <person name="Spormann A.M."/>
            <person name="Op den Camp H."/>
            <person name="Overmann J."/>
            <person name="Amann R."/>
            <person name="Jetten M.S.M."/>
            <person name="Mascher T."/>
            <person name="Medema M.H."/>
            <person name="Devos D.P."/>
            <person name="Kaster A.-K."/>
            <person name="Ovreas L."/>
            <person name="Rohde M."/>
            <person name="Galperin M.Y."/>
            <person name="Jogler C."/>
        </authorList>
    </citation>
    <scope>NUCLEOTIDE SEQUENCE [LARGE SCALE GENOMIC DNA]</scope>
    <source>
        <strain evidence="12 13">Mal52</strain>
    </source>
</reference>
<dbReference type="Pfam" id="PF02163">
    <property type="entry name" value="Peptidase_M50"/>
    <property type="match status" value="1"/>
</dbReference>
<dbReference type="InterPro" id="IPR008915">
    <property type="entry name" value="Peptidase_M50"/>
</dbReference>
<evidence type="ECO:0000313" key="12">
    <source>
        <dbReference type="EMBL" id="QDU45749.1"/>
    </source>
</evidence>
<dbReference type="GO" id="GO:0006508">
    <property type="term" value="P:proteolysis"/>
    <property type="evidence" value="ECO:0007669"/>
    <property type="project" value="UniProtKB-KW"/>
</dbReference>
<organism evidence="12 13">
    <name type="scientific">Symmachiella dynata</name>
    <dbReference type="NCBI Taxonomy" id="2527995"/>
    <lineage>
        <taxon>Bacteria</taxon>
        <taxon>Pseudomonadati</taxon>
        <taxon>Planctomycetota</taxon>
        <taxon>Planctomycetia</taxon>
        <taxon>Planctomycetales</taxon>
        <taxon>Planctomycetaceae</taxon>
        <taxon>Symmachiella</taxon>
    </lineage>
</organism>
<protein>
    <submittedName>
        <fullName evidence="12">Peptidase family M50</fullName>
    </submittedName>
</protein>
<evidence type="ECO:0000256" key="3">
    <source>
        <dbReference type="ARBA" id="ARBA00007931"/>
    </source>
</evidence>
<evidence type="ECO:0000256" key="6">
    <source>
        <dbReference type="ARBA" id="ARBA00022801"/>
    </source>
</evidence>
<evidence type="ECO:0000256" key="7">
    <source>
        <dbReference type="ARBA" id="ARBA00022946"/>
    </source>
</evidence>
<comment type="cofactor">
    <cofactor evidence="1">
        <name>Zn(2+)</name>
        <dbReference type="ChEBI" id="CHEBI:29105"/>
    </cofactor>
</comment>
<dbReference type="EMBL" id="CP036276">
    <property type="protein sequence ID" value="QDU45749.1"/>
    <property type="molecule type" value="Genomic_DNA"/>
</dbReference>
<dbReference type="RefSeq" id="WP_231962399.1">
    <property type="nucleotide sequence ID" value="NZ_CP036276.1"/>
</dbReference>
<feature type="transmembrane region" description="Helical" evidence="10">
    <location>
        <begin position="106"/>
        <end position="125"/>
    </location>
</feature>
<evidence type="ECO:0000256" key="1">
    <source>
        <dbReference type="ARBA" id="ARBA00001947"/>
    </source>
</evidence>
<feature type="transmembrane region" description="Helical" evidence="10">
    <location>
        <begin position="69"/>
        <end position="86"/>
    </location>
</feature>
<feature type="transmembrane region" description="Helical" evidence="10">
    <location>
        <begin position="46"/>
        <end position="63"/>
    </location>
</feature>
<comment type="similarity">
    <text evidence="3">Belongs to the peptidase M50B family.</text>
</comment>
<keyword evidence="8 10" id="KW-1133">Transmembrane helix</keyword>
<keyword evidence="4" id="KW-0645">Protease</keyword>
<dbReference type="KEGG" id="sdyn:Mal52_42450"/>
<dbReference type="PANTHER" id="PTHR31412">
    <property type="entry name" value="ZINC METALLOPROTEASE EGY1"/>
    <property type="match status" value="1"/>
</dbReference>
<proteinExistence type="inferred from homology"/>
<keyword evidence="13" id="KW-1185">Reference proteome</keyword>
<keyword evidence="7" id="KW-0809">Transit peptide</keyword>
<feature type="transmembrane region" description="Helical" evidence="10">
    <location>
        <begin position="239"/>
        <end position="270"/>
    </location>
</feature>
<evidence type="ECO:0000256" key="2">
    <source>
        <dbReference type="ARBA" id="ARBA00004141"/>
    </source>
</evidence>
<dbReference type="InterPro" id="IPR044838">
    <property type="entry name" value="EGY1-like"/>
</dbReference>
<gene>
    <name evidence="12" type="ORF">Mal52_42450</name>
</gene>
<comment type="subcellular location">
    <subcellularLocation>
        <location evidence="2">Membrane</location>
        <topology evidence="2">Multi-pass membrane protein</topology>
    </subcellularLocation>
</comment>